<feature type="transmembrane region" description="Helical" evidence="1">
    <location>
        <begin position="262"/>
        <end position="283"/>
    </location>
</feature>
<keyword evidence="1" id="KW-0472">Membrane</keyword>
<sequence>MHQTPPAPAPTAPAPLGPARRALRSIAIAAAVPYLTLKTAWLAGSRIGIPEGSVLREPGLFFTVANAATLLMDVALVVIVLALTQPWGRRIPAWLMAVPVFTATGLLTPIVGGFPAVTLFRALGGEPDPAQGGASEPFLDAWVFNVVYVGFSVQALALAGLFVPYARERWGHLWQGRLGQPMSAAIRAAAVAGAAAALVFAAVELYWTCGGTAGLSAGLAATWSSDSAVMAVVHSLSALAGAAGGLLLAFGGRRAVRGPLALAWVAGSAAAAWGLWLGIAAFGPEADPGKQATTVMQLAYAGQMITGLLVGTVLTRFLTSRRTG</sequence>
<feature type="transmembrane region" description="Helical" evidence="1">
    <location>
        <begin position="295"/>
        <end position="318"/>
    </location>
</feature>
<dbReference type="OrthoDB" id="4964568at2"/>
<protein>
    <submittedName>
        <fullName evidence="2">Uncharacterized protein</fullName>
    </submittedName>
</protein>
<accession>A0A5P2DBX0</accession>
<evidence type="ECO:0000313" key="3">
    <source>
        <dbReference type="Proteomes" id="UP000325211"/>
    </source>
</evidence>
<keyword evidence="1" id="KW-0812">Transmembrane</keyword>
<dbReference type="Proteomes" id="UP000325211">
    <property type="component" value="Chromosome"/>
</dbReference>
<evidence type="ECO:0000256" key="1">
    <source>
        <dbReference type="SAM" id="Phobius"/>
    </source>
</evidence>
<name>A0A5P2DBX0_STRVZ</name>
<gene>
    <name evidence="2" type="ORF">DEJ50_25760</name>
</gene>
<feature type="transmembrane region" description="Helical" evidence="1">
    <location>
        <begin position="142"/>
        <end position="163"/>
    </location>
</feature>
<feature type="transmembrane region" description="Helical" evidence="1">
    <location>
        <begin position="60"/>
        <end position="83"/>
    </location>
</feature>
<dbReference type="EMBL" id="CP029190">
    <property type="protein sequence ID" value="QES52665.1"/>
    <property type="molecule type" value="Genomic_DNA"/>
</dbReference>
<feature type="transmembrane region" description="Helical" evidence="1">
    <location>
        <begin position="227"/>
        <end position="250"/>
    </location>
</feature>
<keyword evidence="1" id="KW-1133">Transmembrane helix</keyword>
<reference evidence="2 3" key="1">
    <citation type="submission" date="2018-05" db="EMBL/GenBank/DDBJ databases">
        <title>Streptomyces venezuelae.</title>
        <authorList>
            <person name="Kim W."/>
            <person name="Lee N."/>
            <person name="Cho B.-K."/>
        </authorList>
    </citation>
    <scope>NUCLEOTIDE SEQUENCE [LARGE SCALE GENOMIC DNA]</scope>
    <source>
        <strain evidence="2 3">ATCC 21782</strain>
    </source>
</reference>
<feature type="transmembrane region" description="Helical" evidence="1">
    <location>
        <begin position="95"/>
        <end position="122"/>
    </location>
</feature>
<feature type="transmembrane region" description="Helical" evidence="1">
    <location>
        <begin position="184"/>
        <end position="207"/>
    </location>
</feature>
<organism evidence="2 3">
    <name type="scientific">Streptomyces venezuelae</name>
    <dbReference type="NCBI Taxonomy" id="54571"/>
    <lineage>
        <taxon>Bacteria</taxon>
        <taxon>Bacillati</taxon>
        <taxon>Actinomycetota</taxon>
        <taxon>Actinomycetes</taxon>
        <taxon>Kitasatosporales</taxon>
        <taxon>Streptomycetaceae</taxon>
        <taxon>Streptomyces</taxon>
    </lineage>
</organism>
<proteinExistence type="predicted"/>
<evidence type="ECO:0000313" key="2">
    <source>
        <dbReference type="EMBL" id="QES52665.1"/>
    </source>
</evidence>
<dbReference type="AlphaFoldDB" id="A0A5P2DBX0"/>